<gene>
    <name evidence="1" type="ORF">A1Q1_04779</name>
</gene>
<dbReference type="AlphaFoldDB" id="J6EUZ8"/>
<dbReference type="Proteomes" id="UP000002748">
    <property type="component" value="Unassembled WGS sequence"/>
</dbReference>
<dbReference type="OrthoDB" id="10355288at2759"/>
<organism evidence="1 2">
    <name type="scientific">Trichosporon asahii var. asahii (strain ATCC 90039 / CBS 2479 / JCM 2466 / KCTC 7840 / NBRC 103889/ NCYC 2677 / UAMH 7654)</name>
    <name type="common">Yeast</name>
    <dbReference type="NCBI Taxonomy" id="1186058"/>
    <lineage>
        <taxon>Eukaryota</taxon>
        <taxon>Fungi</taxon>
        <taxon>Dikarya</taxon>
        <taxon>Basidiomycota</taxon>
        <taxon>Agaricomycotina</taxon>
        <taxon>Tremellomycetes</taxon>
        <taxon>Trichosporonales</taxon>
        <taxon>Trichosporonaceae</taxon>
        <taxon>Trichosporon</taxon>
    </lineage>
</organism>
<dbReference type="HOGENOM" id="CLU_083702_0_0_1"/>
<sequence length="289" mass="31818">MPVTIDHNFFPHIVEEILFYADRKTLLASRFLSSSIRHVADDLLTGECLSIVYSKSDAVPNSYSRSVSAVGSSLEAITNGPPRLRVPYFHPDGDLEAQYRAVGRASQLTLVCPVVTPEIKNLLQCIQPTCHVHLDHAEGFATSSQALCIPPTASLGLEVISFCCSPSNVETFGGDGPTTGILKHHSSFVTLHLFDECQEPLASFLPPCCLVRQIVTPIVERLEVSGNVCVLPFAFRLVDVKSNPNLQITLVHVEEDCRKLGRADVENLRHDTAVIFKIPVHQVHYVEKP</sequence>
<dbReference type="EMBL" id="ALBS01000283">
    <property type="protein sequence ID" value="EJT46602.1"/>
    <property type="molecule type" value="Genomic_DNA"/>
</dbReference>
<evidence type="ECO:0008006" key="3">
    <source>
        <dbReference type="Google" id="ProtNLM"/>
    </source>
</evidence>
<accession>J6EUZ8</accession>
<reference evidence="1 2" key="1">
    <citation type="journal article" date="2012" name="Eukaryot. Cell">
        <title>Draft genome sequence of CBS 2479, the standard type strain of Trichosporon asahii.</title>
        <authorList>
            <person name="Yang R.Y."/>
            <person name="Li H.T."/>
            <person name="Zhu H."/>
            <person name="Zhou G.P."/>
            <person name="Wang M."/>
            <person name="Wang L."/>
        </authorList>
    </citation>
    <scope>NUCLEOTIDE SEQUENCE [LARGE SCALE GENOMIC DNA]</scope>
    <source>
        <strain evidence="2">ATCC 90039 / CBS 2479 / JCM 2466 / KCTC 7840 / NCYC 2677 / UAMH 7654</strain>
    </source>
</reference>
<evidence type="ECO:0000313" key="2">
    <source>
        <dbReference type="Proteomes" id="UP000002748"/>
    </source>
</evidence>
<dbReference type="RefSeq" id="XP_014178492.1">
    <property type="nucleotide sequence ID" value="XM_014323017.1"/>
</dbReference>
<evidence type="ECO:0000313" key="1">
    <source>
        <dbReference type="EMBL" id="EJT46602.1"/>
    </source>
</evidence>
<dbReference type="GeneID" id="25988291"/>
<name>J6EUZ8_TRIAS</name>
<dbReference type="VEuPathDB" id="FungiDB:A1Q1_04779"/>
<dbReference type="KEGG" id="tasa:A1Q1_04779"/>
<protein>
    <recommendedName>
        <fullName evidence="3">F-box domain-containing protein</fullName>
    </recommendedName>
</protein>
<comment type="caution">
    <text evidence="1">The sequence shown here is derived from an EMBL/GenBank/DDBJ whole genome shotgun (WGS) entry which is preliminary data.</text>
</comment>
<proteinExistence type="predicted"/>